<proteinExistence type="predicted"/>
<dbReference type="SUPFAM" id="SSF81383">
    <property type="entry name" value="F-box domain"/>
    <property type="match status" value="1"/>
</dbReference>
<sequence length="456" mass="52899">MDATIPEVSANSLPQSATAYHFFQTDSTQIHSFPVELLGHIFGLYINIELQGKGEFHDYAIFITTHDSPLILMQVCRVWRAIALATPTLWTHICPSLDSIPNIRRWLAISPKYPLYLQFTRSFHDDDVPRDYDRSVFRLFAKEAYRWRSLSIDLDSDVAQEFVKLLQTESTAPLLLEDLKVDLQSEDHRQASGSTLKFVIALLPRLKLLRRLLWIDKRGVTPLHGVPWSQLMTVIVTLPSSLEEIFLYLSQCTAATKVEFQGETLNHPEKTRLPASRFQHITLGALTTLTLSRGCDPMWLLRHFTMPSLRFLDISILRRNLAVLEDFVKRTPHLHTLIIDERRAQRRNSFIYADEVFISEQEIGEYLTSACLRSIPRVALDLLYTKSRTIALIQEGFQHGRPLPDLLCWNPRTIRMKRLVGWWHKLDERRNIVLFSYKDGTIEFTKDYYSDTSFPL</sequence>
<protein>
    <recommendedName>
        <fullName evidence="3">F-box domain-containing protein</fullName>
    </recommendedName>
</protein>
<organism evidence="1 2">
    <name type="scientific">Agrocybe chaxingu</name>
    <dbReference type="NCBI Taxonomy" id="84603"/>
    <lineage>
        <taxon>Eukaryota</taxon>
        <taxon>Fungi</taxon>
        <taxon>Dikarya</taxon>
        <taxon>Basidiomycota</taxon>
        <taxon>Agaricomycotina</taxon>
        <taxon>Agaricomycetes</taxon>
        <taxon>Agaricomycetidae</taxon>
        <taxon>Agaricales</taxon>
        <taxon>Agaricineae</taxon>
        <taxon>Strophariaceae</taxon>
        <taxon>Agrocybe</taxon>
    </lineage>
</organism>
<dbReference type="OrthoDB" id="3217549at2759"/>
<dbReference type="EMBL" id="JANKHO010000001">
    <property type="protein sequence ID" value="KAJ3518166.1"/>
    <property type="molecule type" value="Genomic_DNA"/>
</dbReference>
<dbReference type="Proteomes" id="UP001148786">
    <property type="component" value="Unassembled WGS sequence"/>
</dbReference>
<gene>
    <name evidence="1" type="ORF">NLJ89_g7</name>
</gene>
<evidence type="ECO:0000313" key="2">
    <source>
        <dbReference type="Proteomes" id="UP001148786"/>
    </source>
</evidence>
<dbReference type="InterPro" id="IPR036047">
    <property type="entry name" value="F-box-like_dom_sf"/>
</dbReference>
<evidence type="ECO:0000313" key="1">
    <source>
        <dbReference type="EMBL" id="KAJ3518166.1"/>
    </source>
</evidence>
<name>A0A9W8TFH8_9AGAR</name>
<accession>A0A9W8TFH8</accession>
<reference evidence="1" key="1">
    <citation type="submission" date="2022-07" db="EMBL/GenBank/DDBJ databases">
        <title>Genome Sequence of Agrocybe chaxingu.</title>
        <authorList>
            <person name="Buettner E."/>
        </authorList>
    </citation>
    <scope>NUCLEOTIDE SEQUENCE</scope>
    <source>
        <strain evidence="1">MP-N11</strain>
    </source>
</reference>
<keyword evidence="2" id="KW-1185">Reference proteome</keyword>
<dbReference type="Gene3D" id="1.20.1280.50">
    <property type="match status" value="1"/>
</dbReference>
<evidence type="ECO:0008006" key="3">
    <source>
        <dbReference type="Google" id="ProtNLM"/>
    </source>
</evidence>
<dbReference type="AlphaFoldDB" id="A0A9W8TFH8"/>
<comment type="caution">
    <text evidence="1">The sequence shown here is derived from an EMBL/GenBank/DDBJ whole genome shotgun (WGS) entry which is preliminary data.</text>
</comment>